<evidence type="ECO:0000313" key="4">
    <source>
        <dbReference type="Proteomes" id="UP001470230"/>
    </source>
</evidence>
<dbReference type="PANTHER" id="PTHR22870:SF408">
    <property type="entry name" value="OS09G0560450 PROTEIN"/>
    <property type="match status" value="1"/>
</dbReference>
<gene>
    <name evidence="3" type="ORF">M9Y10_043889</name>
</gene>
<dbReference type="InterPro" id="IPR000408">
    <property type="entry name" value="Reg_chr_condens"/>
</dbReference>
<feature type="repeat" description="RCC1" evidence="2">
    <location>
        <begin position="271"/>
        <end position="322"/>
    </location>
</feature>
<protein>
    <recommendedName>
        <fullName evidence="5">Regulator of chromosome condensation</fullName>
    </recommendedName>
</protein>
<sequence length="362" mass="39754">MSSKPGIPVSSIYCFGSGEFGQTTQTIDTNSPVLALKDMNIINIYTGSWNSAALTTDGDLMAWGRIDSVKSTNQTANLYDETKDENNTNGNLPPSFNQVPVLAQSSVKSVALNDYHTIVINQQEFIHFPTFDNQLISISNATDVFSRYKSVIIFKKETIYFYSPLKGIPNEFQLPHPEIPIKAEITQNGFAILSDNQTLRIYTEKESDSPIIINDVISVSASKDKYILLKPNGRIYTTCSNGGLVQIYGICGNPISVFAGGAHYGCVTFEGDCWTWGIGVKGQLGTASFTNSIRPKKVILKEGMKVISAAAGEEHTVLLAVKDTFFVPTLPDPMKKNEYMKMIRMDAAIPGAFVASEYDSKF</sequence>
<evidence type="ECO:0000256" key="2">
    <source>
        <dbReference type="PROSITE-ProRule" id="PRU00235"/>
    </source>
</evidence>
<keyword evidence="1" id="KW-0677">Repeat</keyword>
<dbReference type="PROSITE" id="PS50012">
    <property type="entry name" value="RCC1_3"/>
    <property type="match status" value="2"/>
</dbReference>
<evidence type="ECO:0000256" key="1">
    <source>
        <dbReference type="ARBA" id="ARBA00022737"/>
    </source>
</evidence>
<evidence type="ECO:0000313" key="3">
    <source>
        <dbReference type="EMBL" id="KAK8884769.1"/>
    </source>
</evidence>
<keyword evidence="4" id="KW-1185">Reference proteome</keyword>
<name>A0ABR2K110_9EUKA</name>
<dbReference type="EMBL" id="JAPFFF010000008">
    <property type="protein sequence ID" value="KAK8884769.1"/>
    <property type="molecule type" value="Genomic_DNA"/>
</dbReference>
<reference evidence="3 4" key="1">
    <citation type="submission" date="2024-04" db="EMBL/GenBank/DDBJ databases">
        <title>Tritrichomonas musculus Genome.</title>
        <authorList>
            <person name="Alves-Ferreira E."/>
            <person name="Grigg M."/>
            <person name="Lorenzi H."/>
            <person name="Galac M."/>
        </authorList>
    </citation>
    <scope>NUCLEOTIDE SEQUENCE [LARGE SCALE GENOMIC DNA]</scope>
    <source>
        <strain evidence="3 4">EAF2021</strain>
    </source>
</reference>
<dbReference type="InterPro" id="IPR051210">
    <property type="entry name" value="Ub_ligase/GEF_domain"/>
</dbReference>
<proteinExistence type="predicted"/>
<feature type="repeat" description="RCC1" evidence="2">
    <location>
        <begin position="10"/>
        <end position="57"/>
    </location>
</feature>
<dbReference type="Proteomes" id="UP001470230">
    <property type="component" value="Unassembled WGS sequence"/>
</dbReference>
<dbReference type="SUPFAM" id="SSF50985">
    <property type="entry name" value="RCC1/BLIP-II"/>
    <property type="match status" value="1"/>
</dbReference>
<comment type="caution">
    <text evidence="3">The sequence shown here is derived from an EMBL/GenBank/DDBJ whole genome shotgun (WGS) entry which is preliminary data.</text>
</comment>
<dbReference type="Gene3D" id="2.130.10.30">
    <property type="entry name" value="Regulator of chromosome condensation 1/beta-lactamase-inhibitor protein II"/>
    <property type="match status" value="2"/>
</dbReference>
<dbReference type="InterPro" id="IPR009091">
    <property type="entry name" value="RCC1/BLIP-II"/>
</dbReference>
<organism evidence="3 4">
    <name type="scientific">Tritrichomonas musculus</name>
    <dbReference type="NCBI Taxonomy" id="1915356"/>
    <lineage>
        <taxon>Eukaryota</taxon>
        <taxon>Metamonada</taxon>
        <taxon>Parabasalia</taxon>
        <taxon>Tritrichomonadida</taxon>
        <taxon>Tritrichomonadidae</taxon>
        <taxon>Tritrichomonas</taxon>
    </lineage>
</organism>
<dbReference type="Pfam" id="PF00415">
    <property type="entry name" value="RCC1"/>
    <property type="match status" value="1"/>
</dbReference>
<accession>A0ABR2K110</accession>
<dbReference type="PANTHER" id="PTHR22870">
    <property type="entry name" value="REGULATOR OF CHROMOSOME CONDENSATION"/>
    <property type="match status" value="1"/>
</dbReference>
<evidence type="ECO:0008006" key="5">
    <source>
        <dbReference type="Google" id="ProtNLM"/>
    </source>
</evidence>